<evidence type="ECO:0000256" key="1">
    <source>
        <dbReference type="ARBA" id="ARBA00010845"/>
    </source>
</evidence>
<evidence type="ECO:0000313" key="6">
    <source>
        <dbReference type="Proteomes" id="UP000324705"/>
    </source>
</evidence>
<feature type="compositionally biased region" description="Basic residues" evidence="3">
    <location>
        <begin position="392"/>
        <end position="402"/>
    </location>
</feature>
<gene>
    <name evidence="5" type="ORF">TRITD_6Av1G212940</name>
</gene>
<dbReference type="PANTHER" id="PTHR34373:SF16">
    <property type="entry name" value="SHUGOSHIN-1"/>
    <property type="match status" value="1"/>
</dbReference>
<dbReference type="OMA" id="NPSANCP"/>
<dbReference type="PANTHER" id="PTHR34373">
    <property type="entry name" value="SHUGOSHIN 2"/>
    <property type="match status" value="1"/>
</dbReference>
<evidence type="ECO:0000313" key="5">
    <source>
        <dbReference type="EMBL" id="VAI50851.1"/>
    </source>
</evidence>
<dbReference type="GO" id="GO:0034090">
    <property type="term" value="P:maintenance of meiotic sister chromatid cohesion"/>
    <property type="evidence" value="ECO:0007669"/>
    <property type="project" value="InterPro"/>
</dbReference>
<reference evidence="5 6" key="1">
    <citation type="submission" date="2017-09" db="EMBL/GenBank/DDBJ databases">
        <authorList>
            <consortium name="International Durum Wheat Genome Sequencing Consortium (IDWGSC)"/>
            <person name="Milanesi L."/>
        </authorList>
    </citation>
    <scope>NUCLEOTIDE SEQUENCE [LARGE SCALE GENOMIC DNA]</scope>
    <source>
        <strain evidence="6">cv. Svevo</strain>
    </source>
</reference>
<dbReference type="EMBL" id="LT934121">
    <property type="protein sequence ID" value="VAI50851.1"/>
    <property type="molecule type" value="Genomic_DNA"/>
</dbReference>
<feature type="compositionally biased region" description="Polar residues" evidence="3">
    <location>
        <begin position="173"/>
        <end position="196"/>
    </location>
</feature>
<dbReference type="GO" id="GO:0045144">
    <property type="term" value="P:meiotic sister chromatid segregation"/>
    <property type="evidence" value="ECO:0007669"/>
    <property type="project" value="InterPro"/>
</dbReference>
<feature type="domain" description="Shugoshin C-terminal" evidence="4">
    <location>
        <begin position="516"/>
        <end position="535"/>
    </location>
</feature>
<dbReference type="Proteomes" id="UP000324705">
    <property type="component" value="Chromosome 6A"/>
</dbReference>
<proteinExistence type="inferred from homology"/>
<protein>
    <recommendedName>
        <fullName evidence="4">Shugoshin C-terminal domain-containing protein</fullName>
    </recommendedName>
</protein>
<feature type="compositionally biased region" description="Basic and acidic residues" evidence="3">
    <location>
        <begin position="452"/>
        <end position="464"/>
    </location>
</feature>
<dbReference type="AlphaFoldDB" id="A0A9R1B490"/>
<comment type="similarity">
    <text evidence="1">Belongs to the shugoshin family.</text>
</comment>
<dbReference type="GO" id="GO:0000775">
    <property type="term" value="C:chromosome, centromeric region"/>
    <property type="evidence" value="ECO:0007669"/>
    <property type="project" value="InterPro"/>
</dbReference>
<evidence type="ECO:0000256" key="2">
    <source>
        <dbReference type="ARBA" id="ARBA00022829"/>
    </source>
</evidence>
<feature type="region of interest" description="Disordered" evidence="3">
    <location>
        <begin position="1"/>
        <end position="48"/>
    </location>
</feature>
<dbReference type="Gramene" id="TRITD6Av1G212940.1">
    <property type="protein sequence ID" value="TRITD6Av1G212940.1"/>
    <property type="gene ID" value="TRITD6Av1G212940"/>
</dbReference>
<feature type="region of interest" description="Disordered" evidence="3">
    <location>
        <begin position="377"/>
        <end position="508"/>
    </location>
</feature>
<evidence type="ECO:0000256" key="3">
    <source>
        <dbReference type="SAM" id="MobiDB-lite"/>
    </source>
</evidence>
<dbReference type="Pfam" id="PF07557">
    <property type="entry name" value="Shugoshin_C"/>
    <property type="match status" value="1"/>
</dbReference>
<dbReference type="InterPro" id="IPR011515">
    <property type="entry name" value="Shugoshin_C"/>
</dbReference>
<sequence length="536" mass="58536">MAAATGAPLGGLNPRPKPNPSANCPGPRSGGKPAALADITNTGRPGPPRHTMADVLKENAKLAQLVAQKTKIIELSGIEINKLRAALQSTHQQNLHLAQAHSQITAELNQAKDRVKVLQHELSCAIAVLKVKASGIERKSTTADNQLQTEITSQELKAAPSKSAPVEAHQADNKGTSANVHHSVETQSSVPFNTDQPEAPPDKTNKRTSVNTRTSKRKSESREGIKETNTCQQSHRPDVQPTGSLHHEDQRNTVRRKSSRLNPGSCEMAEASCEILPTDTAVPSSCSFSVPELDDPNNGEDMRKAAQDELLCNTAVHIKASVLKKDEINKHLQKEANVQEEIQETHSVVHGIEDPEAHQIDSHTKNTIPIHLAETQPSLPFDTQQPEPPKERAKKRGGHKRKLDSCGGQKDSNIEDTNSKLDSICSEPPYHEETRKSPRRKSSRKNPGEFAEATKENLETKQEEIIAPVVPSSSDVVMEQTKEEKQSDSRSLMEPSEGQAAGRSLVQVTGRRSSMRAAAKAVCYKEIPVNVKMRRP</sequence>
<organism evidence="5 6">
    <name type="scientific">Triticum turgidum subsp. durum</name>
    <name type="common">Durum wheat</name>
    <name type="synonym">Triticum durum</name>
    <dbReference type="NCBI Taxonomy" id="4567"/>
    <lineage>
        <taxon>Eukaryota</taxon>
        <taxon>Viridiplantae</taxon>
        <taxon>Streptophyta</taxon>
        <taxon>Embryophyta</taxon>
        <taxon>Tracheophyta</taxon>
        <taxon>Spermatophyta</taxon>
        <taxon>Magnoliopsida</taxon>
        <taxon>Liliopsida</taxon>
        <taxon>Poales</taxon>
        <taxon>Poaceae</taxon>
        <taxon>BOP clade</taxon>
        <taxon>Pooideae</taxon>
        <taxon>Triticodae</taxon>
        <taxon>Triticeae</taxon>
        <taxon>Triticinae</taxon>
        <taxon>Triticum</taxon>
    </lineage>
</organism>
<feature type="region of interest" description="Disordered" evidence="3">
    <location>
        <begin position="155"/>
        <end position="265"/>
    </location>
</feature>
<dbReference type="InterPro" id="IPR044693">
    <property type="entry name" value="SGO_plant"/>
</dbReference>
<feature type="compositionally biased region" description="Basic and acidic residues" evidence="3">
    <location>
        <begin position="217"/>
        <end position="226"/>
    </location>
</feature>
<name>A0A9R1B490_TRITD</name>
<dbReference type="GO" id="GO:0005634">
    <property type="term" value="C:nucleus"/>
    <property type="evidence" value="ECO:0007669"/>
    <property type="project" value="InterPro"/>
</dbReference>
<accession>A0A9R1B490</accession>
<keyword evidence="6" id="KW-1185">Reference proteome</keyword>
<keyword evidence="2" id="KW-0159">Chromosome partition</keyword>
<evidence type="ECO:0000259" key="4">
    <source>
        <dbReference type="Pfam" id="PF07557"/>
    </source>
</evidence>